<dbReference type="GO" id="GO:0008408">
    <property type="term" value="F:3'-5' exonuclease activity"/>
    <property type="evidence" value="ECO:0007669"/>
    <property type="project" value="InterPro"/>
</dbReference>
<dbReference type="PANTHER" id="PTHR47765:SF2">
    <property type="entry name" value="EXONUCLEASE MUT-7 HOMOLOG"/>
    <property type="match status" value="1"/>
</dbReference>
<dbReference type="GO" id="GO:0003676">
    <property type="term" value="F:nucleic acid binding"/>
    <property type="evidence" value="ECO:0007669"/>
    <property type="project" value="InterPro"/>
</dbReference>
<evidence type="ECO:0000259" key="1">
    <source>
        <dbReference type="Pfam" id="PF01612"/>
    </source>
</evidence>
<protein>
    <submittedName>
        <fullName evidence="2">Ribonuclease D</fullName>
    </submittedName>
</protein>
<evidence type="ECO:0000313" key="3">
    <source>
        <dbReference type="Proteomes" id="UP000693970"/>
    </source>
</evidence>
<comment type="caution">
    <text evidence="2">The sequence shown here is derived from an EMBL/GenBank/DDBJ whole genome shotgun (WGS) entry which is preliminary data.</text>
</comment>
<dbReference type="EMBL" id="JAGRRH010000007">
    <property type="protein sequence ID" value="KAG7367013.1"/>
    <property type="molecule type" value="Genomic_DNA"/>
</dbReference>
<dbReference type="PANTHER" id="PTHR47765">
    <property type="entry name" value="3'-5' EXONUCLEASE DOMAIN-CONTAINING PROTEIN"/>
    <property type="match status" value="1"/>
</dbReference>
<sequence>MFSIIRWSFCFLVHPSNSVRNNNGQSRIFQRQHEFCSFNNNHHNDDINEFSSSHNNRDPIYLLDQFVEKVEKLNTKYQQEKSQSSADIGMVIVSRGSSSSLPTHLKIQVNIFHSLSISQRHFVTVIAQENASVDVDNKLRGIFPGWDLCEVSSDEDLIALCGFPFATTPPVGFTPWEDCTKGTTTIVLDQALLSFCNENNHLLLLGNAGYPLWKSLLSIDFLLHQPDIMVAEVTVSRNHGLCSIQSSVNGERTSPSLRRTVVQPSQLYMNKKMPRPYFPIAGPPTNLAQLVTQETDLSNPLDAASVRAVGRIGSIQTRTRNSMTCSLLPPDRLSPFVPKRRPKLSQDEKALTMGDDYEYPLPWRSAVDNQPMMVELLLSGKIMPSNVDFQSLQEGQLIQIEGRTNVADRSSLQRWVDDRCLDLVVIDCQKLYTDNIQDDPSHQSTDASANCNVPTTLSLVNLSNLTTTTNLVNDVASLTFFEKDLLRQLDCLDKNGSALVGIDCEWQPSQFAMDDHQPQPVLLLQVGFHALHSVHILDFQALLRPLQAKGTKMNDIETQLSVALQLLFRSTPLIKVGYQLTTDLSRMAASYPHISCFQRVDSVLEAGELVKKTLQISRQKKSRYITMSLASMISHYLGMSITKDFQLSDWASRPLSSEQIEYAALDAAVVPVLVEKALDSIDAYTVPGENEDPNESTSSTIPVLERFDGDTRLSKEILSWHFLPLQEGSDQKKIEESRAKNMVGPFWIASSSWVTGQSLPVLVD</sequence>
<evidence type="ECO:0000313" key="2">
    <source>
        <dbReference type="EMBL" id="KAG7367013.1"/>
    </source>
</evidence>
<dbReference type="InterPro" id="IPR052408">
    <property type="entry name" value="Exonuclease_MUT-7-like"/>
</dbReference>
<gene>
    <name evidence="2" type="ORF">IV203_029683</name>
</gene>
<organism evidence="2 3">
    <name type="scientific">Nitzschia inconspicua</name>
    <dbReference type="NCBI Taxonomy" id="303405"/>
    <lineage>
        <taxon>Eukaryota</taxon>
        <taxon>Sar</taxon>
        <taxon>Stramenopiles</taxon>
        <taxon>Ochrophyta</taxon>
        <taxon>Bacillariophyta</taxon>
        <taxon>Bacillariophyceae</taxon>
        <taxon>Bacillariophycidae</taxon>
        <taxon>Bacillariales</taxon>
        <taxon>Bacillariaceae</taxon>
        <taxon>Nitzschia</taxon>
    </lineage>
</organism>
<dbReference type="AlphaFoldDB" id="A0A9K3LR80"/>
<accession>A0A9K3LR80</accession>
<reference evidence="2" key="1">
    <citation type="journal article" date="2021" name="Sci. Rep.">
        <title>Diploid genomic architecture of Nitzschia inconspicua, an elite biomass production diatom.</title>
        <authorList>
            <person name="Oliver A."/>
            <person name="Podell S."/>
            <person name="Pinowska A."/>
            <person name="Traller J.C."/>
            <person name="Smith S.R."/>
            <person name="McClure R."/>
            <person name="Beliaev A."/>
            <person name="Bohutskyi P."/>
            <person name="Hill E.A."/>
            <person name="Rabines A."/>
            <person name="Zheng H."/>
            <person name="Allen L.Z."/>
            <person name="Kuo A."/>
            <person name="Grigoriev I.V."/>
            <person name="Allen A.E."/>
            <person name="Hazlebeck D."/>
            <person name="Allen E.E."/>
        </authorList>
    </citation>
    <scope>NUCLEOTIDE SEQUENCE</scope>
    <source>
        <strain evidence="2">Hildebrandi</strain>
    </source>
</reference>
<dbReference type="Pfam" id="PF01612">
    <property type="entry name" value="DNA_pol_A_exo1"/>
    <property type="match status" value="1"/>
</dbReference>
<dbReference type="InterPro" id="IPR002562">
    <property type="entry name" value="3'-5'_exonuclease_dom"/>
</dbReference>
<feature type="domain" description="3'-5' exonuclease" evidence="1">
    <location>
        <begin position="499"/>
        <end position="671"/>
    </location>
</feature>
<keyword evidence="3" id="KW-1185">Reference proteome</keyword>
<dbReference type="OrthoDB" id="10261556at2759"/>
<dbReference type="GO" id="GO:0006139">
    <property type="term" value="P:nucleobase-containing compound metabolic process"/>
    <property type="evidence" value="ECO:0007669"/>
    <property type="project" value="InterPro"/>
</dbReference>
<reference evidence="2" key="2">
    <citation type="submission" date="2021-04" db="EMBL/GenBank/DDBJ databases">
        <authorList>
            <person name="Podell S."/>
        </authorList>
    </citation>
    <scope>NUCLEOTIDE SEQUENCE</scope>
    <source>
        <strain evidence="2">Hildebrandi</strain>
    </source>
</reference>
<dbReference type="Proteomes" id="UP000693970">
    <property type="component" value="Unassembled WGS sequence"/>
</dbReference>
<proteinExistence type="predicted"/>
<name>A0A9K3LR80_9STRA</name>